<protein>
    <recommendedName>
        <fullName evidence="2">NACHT domain-containing protein</fullName>
    </recommendedName>
</protein>
<dbReference type="InterPro" id="IPR056884">
    <property type="entry name" value="NPHP3-like_N"/>
</dbReference>
<evidence type="ECO:0000313" key="4">
    <source>
        <dbReference type="Proteomes" id="UP001307849"/>
    </source>
</evidence>
<dbReference type="Pfam" id="PF24883">
    <property type="entry name" value="NPHP3_N"/>
    <property type="match status" value="1"/>
</dbReference>
<dbReference type="InterPro" id="IPR056125">
    <property type="entry name" value="DUF7708"/>
</dbReference>
<keyword evidence="4" id="KW-1185">Reference proteome</keyword>
<evidence type="ECO:0000313" key="3">
    <source>
        <dbReference type="EMBL" id="KAK6511003.1"/>
    </source>
</evidence>
<dbReference type="Proteomes" id="UP001307849">
    <property type="component" value="Unassembled WGS sequence"/>
</dbReference>
<dbReference type="EMBL" id="JAVHJM010000007">
    <property type="protein sequence ID" value="KAK6511003.1"/>
    <property type="molecule type" value="Genomic_DNA"/>
</dbReference>
<name>A0AAN8RLU0_9PEZI</name>
<gene>
    <name evidence="3" type="ORF">TWF506_010088</name>
</gene>
<feature type="domain" description="NACHT" evidence="2">
    <location>
        <begin position="307"/>
        <end position="446"/>
    </location>
</feature>
<evidence type="ECO:0000256" key="1">
    <source>
        <dbReference type="ARBA" id="ARBA00022737"/>
    </source>
</evidence>
<accession>A0AAN8RLU0</accession>
<proteinExistence type="predicted"/>
<dbReference type="AlphaFoldDB" id="A0AAN8RLU0"/>
<dbReference type="Pfam" id="PF24809">
    <property type="entry name" value="DUF7708"/>
    <property type="match status" value="1"/>
</dbReference>
<reference evidence="3 4" key="1">
    <citation type="submission" date="2019-10" db="EMBL/GenBank/DDBJ databases">
        <authorList>
            <person name="Palmer J.M."/>
        </authorList>
    </citation>
    <scope>NUCLEOTIDE SEQUENCE [LARGE SCALE GENOMIC DNA]</scope>
    <source>
        <strain evidence="3 4">TWF506</strain>
    </source>
</reference>
<evidence type="ECO:0000259" key="2">
    <source>
        <dbReference type="PROSITE" id="PS50837"/>
    </source>
</evidence>
<dbReference type="InterPro" id="IPR027417">
    <property type="entry name" value="P-loop_NTPase"/>
</dbReference>
<organism evidence="3 4">
    <name type="scientific">Arthrobotrys conoides</name>
    <dbReference type="NCBI Taxonomy" id="74498"/>
    <lineage>
        <taxon>Eukaryota</taxon>
        <taxon>Fungi</taxon>
        <taxon>Dikarya</taxon>
        <taxon>Ascomycota</taxon>
        <taxon>Pezizomycotina</taxon>
        <taxon>Orbiliomycetes</taxon>
        <taxon>Orbiliales</taxon>
        <taxon>Orbiliaceae</taxon>
        <taxon>Arthrobotrys</taxon>
    </lineage>
</organism>
<dbReference type="InterPro" id="IPR007111">
    <property type="entry name" value="NACHT_NTPase"/>
</dbReference>
<dbReference type="SUPFAM" id="SSF52540">
    <property type="entry name" value="P-loop containing nucleoside triphosphate hydrolases"/>
    <property type="match status" value="1"/>
</dbReference>
<keyword evidence="1" id="KW-0677">Repeat</keyword>
<dbReference type="PANTHER" id="PTHR10039:SF10">
    <property type="entry name" value="NACHT DOMAIN-CONTAINING PROTEIN"/>
    <property type="match status" value="1"/>
</dbReference>
<sequence>MATSTAPANVPSGTKSGKDLFQDALNTFIASLSPTNKQNFGANPDMKDIIDFVCDANKLNSKRASRRYGDRIQPLLNALHQFTGTVDVMIQSNPEISSLVWGTVRFFMTIAMAHNSYFESISNFLNDIGKLCPLIEKFNDLLPDPDLQDAVCRFYSIVINLFTKIVAVFQKKGFKAFIKATLGSLKGEFKEFEVQLERNRAYVDGYIRLASERAHHRDRQSGAHFRSQVIDYTVTSVSQWNQSTDWRIQQDFLYIRTRRKVLLEKITGHNYYDLYYRHLSKSQQGTGNWIFNFIDFKSWESTPSVKPILWCSGIPGSGKSVLTASITKHLIEKHSKVTAFFFCDFEQKSSLQWETIFRSLLRQLLSISTHPDVDKLLEKFENPVSPYEVVKTLQQLLEKSDPCYLVFDGIDECGESDKYQLLQLFEQLLQLNPGKVKILVSSRHSADVSRSIVKEQVQEINIVKHVGPDIEKYIEAELHERIRNRRLIVTSEMLKEIRIALTEKAEGMFLYVRFQLDDICTAITENALRECLDALPRGLDETYNRILSKIEKFQDLRTATKVFNWVIAVSSPLTVEELAEACAFEPGDKQHSDGRFATDDWKIIFNCNNLMTVERRDGKDFVHFAHATILDHLRGKGIVVDKIANQYAACICLTYLNFTDFERQLTRYVPNQPVYIQNPKDWVPTIISPSQNVSSTAKVVHAVSKINNLAGESKTAAPIDLRSLQAQFKSFSSEFKGLGKKYKFLEYARKNWIEHCRFISKADECWSLLLKTVGKNTLPFKHLPWDDDAQAQDTTEQKDIKFKKIVITTSDCIPIEWALRCQHIPLLESLQSIIDDPQKWDLIMRLPVHDGKIIFTRDTKLKNWNSYFRENIDLGDWRNIRSRYPRATKPKEDTLLMSLYRYSIAHNLHLEITSLLQSCPGFGIPLIIIQGDTTVLSLFCQEGLNFDLQQKIFLYGPMLLDTLGLVMAILHEKKYHYKQPQDHRNIKDATVAAAEMIDTILRSRLLSKTYGAFELNEPAFALKEEPTDPQKNPLPDYLEWALEMDLGKAIADLLVKNGAVVRRRQAPQPQQVEVPSDEIT</sequence>
<dbReference type="PROSITE" id="PS50837">
    <property type="entry name" value="NACHT"/>
    <property type="match status" value="1"/>
</dbReference>
<comment type="caution">
    <text evidence="3">The sequence shown here is derived from an EMBL/GenBank/DDBJ whole genome shotgun (WGS) entry which is preliminary data.</text>
</comment>
<dbReference type="PANTHER" id="PTHR10039">
    <property type="entry name" value="AMELOGENIN"/>
    <property type="match status" value="1"/>
</dbReference>
<dbReference type="Gene3D" id="3.40.50.300">
    <property type="entry name" value="P-loop containing nucleotide triphosphate hydrolases"/>
    <property type="match status" value="1"/>
</dbReference>